<organism evidence="2 3">
    <name type="scientific">Nocardioides agri</name>
    <dbReference type="NCBI Taxonomy" id="2682843"/>
    <lineage>
        <taxon>Bacteria</taxon>
        <taxon>Bacillati</taxon>
        <taxon>Actinomycetota</taxon>
        <taxon>Actinomycetes</taxon>
        <taxon>Propionibacteriales</taxon>
        <taxon>Nocardioidaceae</taxon>
        <taxon>Nocardioides</taxon>
    </lineage>
</organism>
<evidence type="ECO:0000256" key="1">
    <source>
        <dbReference type="SAM" id="SignalP"/>
    </source>
</evidence>
<dbReference type="RefSeq" id="WP_157341297.1">
    <property type="nucleotide sequence ID" value="NZ_WSEK01000004.1"/>
</dbReference>
<keyword evidence="3" id="KW-1185">Reference proteome</keyword>
<sequence length="180" mass="19390">MRTSLAAVAAAALTLALAAPAHADRYGVDDPVDTFHGSDVTALTVVNGPQNLTITTQHEGLRPVPATGSRGTVFIDTDPSDRGPEFVLTASYTRSFRFMLRATDGFDRSTWGDAVEQGDYALHVDYDRDQVRVRISQAALGSPSSVRVAVGVSGKRTDGTRTGLTDWVGKPRQFSLWIPR</sequence>
<gene>
    <name evidence="2" type="ORF">GON03_06840</name>
</gene>
<dbReference type="EMBL" id="WSEK01000004">
    <property type="protein sequence ID" value="MVQ48893.1"/>
    <property type="molecule type" value="Genomic_DNA"/>
</dbReference>
<name>A0A6L6XQ71_9ACTN</name>
<accession>A0A6L6XQ71</accession>
<dbReference type="Proteomes" id="UP000473525">
    <property type="component" value="Unassembled WGS sequence"/>
</dbReference>
<feature type="signal peptide" evidence="1">
    <location>
        <begin position="1"/>
        <end position="23"/>
    </location>
</feature>
<evidence type="ECO:0000313" key="3">
    <source>
        <dbReference type="Proteomes" id="UP000473525"/>
    </source>
</evidence>
<dbReference type="AlphaFoldDB" id="A0A6L6XQ71"/>
<reference evidence="2 3" key="1">
    <citation type="submission" date="2019-12" db="EMBL/GenBank/DDBJ databases">
        <authorList>
            <person name="Huq M.A."/>
        </authorList>
    </citation>
    <scope>NUCLEOTIDE SEQUENCE [LARGE SCALE GENOMIC DNA]</scope>
    <source>
        <strain evidence="2 3">MAH-18</strain>
    </source>
</reference>
<protein>
    <submittedName>
        <fullName evidence="2">Uncharacterized protein</fullName>
    </submittedName>
</protein>
<keyword evidence="1" id="KW-0732">Signal</keyword>
<evidence type="ECO:0000313" key="2">
    <source>
        <dbReference type="EMBL" id="MVQ48893.1"/>
    </source>
</evidence>
<proteinExistence type="predicted"/>
<feature type="chain" id="PRO_5026845583" evidence="1">
    <location>
        <begin position="24"/>
        <end position="180"/>
    </location>
</feature>
<comment type="caution">
    <text evidence="2">The sequence shown here is derived from an EMBL/GenBank/DDBJ whole genome shotgun (WGS) entry which is preliminary data.</text>
</comment>